<organism evidence="1 2">
    <name type="scientific">Salinirubellus salinus</name>
    <dbReference type="NCBI Taxonomy" id="1364945"/>
    <lineage>
        <taxon>Archaea</taxon>
        <taxon>Methanobacteriati</taxon>
        <taxon>Methanobacteriota</taxon>
        <taxon>Stenosarchaea group</taxon>
        <taxon>Halobacteria</taxon>
        <taxon>Halobacteriales</taxon>
        <taxon>Natronomonadaceae</taxon>
        <taxon>Salinirubellus</taxon>
    </lineage>
</organism>
<evidence type="ECO:0000313" key="1">
    <source>
        <dbReference type="EMBL" id="UWM55009.1"/>
    </source>
</evidence>
<keyword evidence="2" id="KW-1185">Reference proteome</keyword>
<sequence>METLGELVGTVAQFDGSLPRVEVTSHAERRRVEHLDRLLRRAEADGTLNTMFTPGYPPVRVQVAADDDTAVVVVDDTDAEASLGEERQVEVHTHGRTRRVSLPFVPTSLDQRTIAGRTVVSLD</sequence>
<dbReference type="AlphaFoldDB" id="A0A9E7UBS8"/>
<accession>A0A9E7UBS8</accession>
<dbReference type="KEGG" id="ssai:N0B31_01715"/>
<dbReference type="RefSeq" id="WP_260594061.1">
    <property type="nucleotide sequence ID" value="NZ_CP104003.1"/>
</dbReference>
<protein>
    <submittedName>
        <fullName evidence="1">Uncharacterized protein</fullName>
    </submittedName>
</protein>
<reference evidence="1" key="1">
    <citation type="submission" date="2022-09" db="EMBL/GenBank/DDBJ databases">
        <title>Diverse halophilic archaea isolated from saline environments.</title>
        <authorList>
            <person name="Cui H.-L."/>
        </authorList>
    </citation>
    <scope>NUCLEOTIDE SEQUENCE</scope>
    <source>
        <strain evidence="1">ZS-35-S2</strain>
    </source>
</reference>
<dbReference type="EMBL" id="CP104003">
    <property type="protein sequence ID" value="UWM55009.1"/>
    <property type="molecule type" value="Genomic_DNA"/>
</dbReference>
<proteinExistence type="predicted"/>
<dbReference type="GeneID" id="74941099"/>
<dbReference type="Proteomes" id="UP001057580">
    <property type="component" value="Chromosome"/>
</dbReference>
<evidence type="ECO:0000313" key="2">
    <source>
        <dbReference type="Proteomes" id="UP001057580"/>
    </source>
</evidence>
<gene>
    <name evidence="1" type="ORF">N0B31_01715</name>
</gene>
<name>A0A9E7UBS8_9EURY</name>